<dbReference type="SUPFAM" id="SSF50677">
    <property type="entry name" value="ValRS/IleRS/LeuRS editing domain"/>
    <property type="match status" value="1"/>
</dbReference>
<comment type="domain">
    <text evidence="12">ValRS has two distinct active sites: one for aminoacylation and one for editing. The misactivated threonine is translocated from the active site to the editing site.</text>
</comment>
<evidence type="ECO:0000256" key="8">
    <source>
        <dbReference type="ARBA" id="ARBA00023054"/>
    </source>
</evidence>
<dbReference type="Proteomes" id="UP000625735">
    <property type="component" value="Unassembled WGS sequence"/>
</dbReference>
<organism evidence="16 17">
    <name type="scientific">Flavobacterium orientale</name>
    <dbReference type="NCBI Taxonomy" id="1756020"/>
    <lineage>
        <taxon>Bacteria</taxon>
        <taxon>Pseudomonadati</taxon>
        <taxon>Bacteroidota</taxon>
        <taxon>Flavobacteriia</taxon>
        <taxon>Flavobacteriales</taxon>
        <taxon>Flavobacteriaceae</taxon>
        <taxon>Flavobacterium</taxon>
    </lineage>
</organism>
<dbReference type="InterPro" id="IPR033705">
    <property type="entry name" value="Anticodon_Ia_Val"/>
</dbReference>
<dbReference type="InterPro" id="IPR014729">
    <property type="entry name" value="Rossmann-like_a/b/a_fold"/>
</dbReference>
<name>A0A916Y259_9FLAO</name>
<evidence type="ECO:0000313" key="16">
    <source>
        <dbReference type="EMBL" id="GGD27153.1"/>
    </source>
</evidence>
<dbReference type="NCBIfam" id="TIGR00422">
    <property type="entry name" value="valS"/>
    <property type="match status" value="1"/>
</dbReference>
<dbReference type="InterPro" id="IPR002303">
    <property type="entry name" value="Valyl-tRNA_ligase"/>
</dbReference>
<dbReference type="NCBIfam" id="NF004349">
    <property type="entry name" value="PRK05729.1"/>
    <property type="match status" value="1"/>
</dbReference>
<reference evidence="16" key="1">
    <citation type="journal article" date="2014" name="Int. J. Syst. Evol. Microbiol.">
        <title>Complete genome sequence of Corynebacterium casei LMG S-19264T (=DSM 44701T), isolated from a smear-ripened cheese.</title>
        <authorList>
            <consortium name="US DOE Joint Genome Institute (JGI-PGF)"/>
            <person name="Walter F."/>
            <person name="Albersmeier A."/>
            <person name="Kalinowski J."/>
            <person name="Ruckert C."/>
        </authorList>
    </citation>
    <scope>NUCLEOTIDE SEQUENCE</scope>
    <source>
        <strain evidence="16">CGMCC 1.12506</strain>
    </source>
</reference>
<keyword evidence="6 12" id="KW-0067">ATP-binding</keyword>
<dbReference type="PANTHER" id="PTHR11946:SF109">
    <property type="entry name" value="VALINE--TRNA LIGASE"/>
    <property type="match status" value="1"/>
</dbReference>
<dbReference type="SUPFAM" id="SSF46589">
    <property type="entry name" value="tRNA-binding arm"/>
    <property type="match status" value="1"/>
</dbReference>
<dbReference type="InterPro" id="IPR009080">
    <property type="entry name" value="tRNAsynth_Ia_anticodon-bd"/>
</dbReference>
<keyword evidence="4 12" id="KW-0436">Ligase</keyword>
<evidence type="ECO:0000256" key="2">
    <source>
        <dbReference type="ARBA" id="ARBA00011245"/>
    </source>
</evidence>
<dbReference type="GO" id="GO:0002161">
    <property type="term" value="F:aminoacyl-tRNA deacylase activity"/>
    <property type="evidence" value="ECO:0007669"/>
    <property type="project" value="InterPro"/>
</dbReference>
<dbReference type="GO" id="GO:0004832">
    <property type="term" value="F:valine-tRNA ligase activity"/>
    <property type="evidence" value="ECO:0007669"/>
    <property type="project" value="UniProtKB-UniRule"/>
</dbReference>
<comment type="subunit">
    <text evidence="2 12">Monomer.</text>
</comment>
<dbReference type="EMBL" id="BMFG01000006">
    <property type="protein sequence ID" value="GGD27153.1"/>
    <property type="molecule type" value="Genomic_DNA"/>
</dbReference>
<dbReference type="HAMAP" id="MF_02004">
    <property type="entry name" value="Val_tRNA_synth_type1"/>
    <property type="match status" value="1"/>
</dbReference>
<reference evidence="16" key="2">
    <citation type="submission" date="2020-09" db="EMBL/GenBank/DDBJ databases">
        <authorList>
            <person name="Sun Q."/>
            <person name="Zhou Y."/>
        </authorList>
    </citation>
    <scope>NUCLEOTIDE SEQUENCE</scope>
    <source>
        <strain evidence="16">CGMCC 1.12506</strain>
    </source>
</reference>
<feature type="domain" description="Aminoacyl-tRNA synthetase class Ia" evidence="13">
    <location>
        <begin position="15"/>
        <end position="574"/>
    </location>
</feature>
<dbReference type="GO" id="GO:0006438">
    <property type="term" value="P:valyl-tRNA aminoacylation"/>
    <property type="evidence" value="ECO:0007669"/>
    <property type="project" value="UniProtKB-UniRule"/>
</dbReference>
<keyword evidence="7 12" id="KW-0648">Protein biosynthesis</keyword>
<evidence type="ECO:0000256" key="9">
    <source>
        <dbReference type="ARBA" id="ARBA00023146"/>
    </source>
</evidence>
<dbReference type="SUPFAM" id="SSF52374">
    <property type="entry name" value="Nucleotidylyl transferase"/>
    <property type="match status" value="1"/>
</dbReference>
<dbReference type="InterPro" id="IPR013155">
    <property type="entry name" value="M/V/L/I-tRNA-synth_anticd-bd"/>
</dbReference>
<dbReference type="FunFam" id="3.40.50.620:FF:000032">
    <property type="entry name" value="Valine--tRNA ligase"/>
    <property type="match status" value="1"/>
</dbReference>
<keyword evidence="9 12" id="KW-0030">Aminoacyl-tRNA synthetase</keyword>
<evidence type="ECO:0000256" key="4">
    <source>
        <dbReference type="ARBA" id="ARBA00022598"/>
    </source>
</evidence>
<dbReference type="FunFam" id="1.10.287.380:FF:000001">
    <property type="entry name" value="Valine--tRNA ligase"/>
    <property type="match status" value="1"/>
</dbReference>
<dbReference type="CDD" id="cd07962">
    <property type="entry name" value="Anticodon_Ia_Val"/>
    <property type="match status" value="1"/>
</dbReference>
<evidence type="ECO:0000256" key="12">
    <source>
        <dbReference type="HAMAP-Rule" id="MF_02004"/>
    </source>
</evidence>
<dbReference type="Gene3D" id="1.10.287.380">
    <property type="entry name" value="Valyl-tRNA synthetase, C-terminal domain"/>
    <property type="match status" value="1"/>
</dbReference>
<comment type="subcellular location">
    <subcellularLocation>
        <location evidence="1 12">Cytoplasm</location>
    </subcellularLocation>
</comment>
<comment type="caution">
    <text evidence="16">The sequence shown here is derived from an EMBL/GenBank/DDBJ whole genome shotgun (WGS) entry which is preliminary data.</text>
</comment>
<keyword evidence="5 12" id="KW-0547">Nucleotide-binding</keyword>
<dbReference type="PANTHER" id="PTHR11946">
    <property type="entry name" value="VALYL-TRNA SYNTHETASES"/>
    <property type="match status" value="1"/>
</dbReference>
<comment type="domain">
    <text evidence="12">The C-terminal coiled-coil domain is crucial for aminoacylation activity.</text>
</comment>
<dbReference type="SUPFAM" id="SSF47323">
    <property type="entry name" value="Anticodon-binding domain of a subclass of class I aminoacyl-tRNA synthetases"/>
    <property type="match status" value="1"/>
</dbReference>
<dbReference type="InterPro" id="IPR002300">
    <property type="entry name" value="aa-tRNA-synth_Ia"/>
</dbReference>
<evidence type="ECO:0000259" key="13">
    <source>
        <dbReference type="Pfam" id="PF00133"/>
    </source>
</evidence>
<evidence type="ECO:0000259" key="14">
    <source>
        <dbReference type="Pfam" id="PF08264"/>
    </source>
</evidence>
<feature type="short sequence motif" description="'HIGH' region" evidence="12">
    <location>
        <begin position="43"/>
        <end position="53"/>
    </location>
</feature>
<dbReference type="Gene3D" id="3.90.740.10">
    <property type="entry name" value="Valyl/Leucyl/Isoleucyl-tRNA synthetase, editing domain"/>
    <property type="match status" value="1"/>
</dbReference>
<evidence type="ECO:0000256" key="10">
    <source>
        <dbReference type="ARBA" id="ARBA00047552"/>
    </source>
</evidence>
<keyword evidence="3 12" id="KW-0963">Cytoplasm</keyword>
<dbReference type="GO" id="GO:0005829">
    <property type="term" value="C:cytosol"/>
    <property type="evidence" value="ECO:0007669"/>
    <property type="project" value="TreeGrafter"/>
</dbReference>
<dbReference type="EC" id="6.1.1.9" evidence="12"/>
<dbReference type="PRINTS" id="PR00986">
    <property type="entry name" value="TRNASYNTHVAL"/>
</dbReference>
<feature type="domain" description="Methionyl/Valyl/Leucyl/Isoleucyl-tRNA synthetase anticodon-binding" evidence="14">
    <location>
        <begin position="616"/>
        <end position="755"/>
    </location>
</feature>
<evidence type="ECO:0000256" key="6">
    <source>
        <dbReference type="ARBA" id="ARBA00022840"/>
    </source>
</evidence>
<comment type="catalytic activity">
    <reaction evidence="10 12">
        <text>tRNA(Val) + L-valine + ATP = L-valyl-tRNA(Val) + AMP + diphosphate</text>
        <dbReference type="Rhea" id="RHEA:10704"/>
        <dbReference type="Rhea" id="RHEA-COMP:9672"/>
        <dbReference type="Rhea" id="RHEA-COMP:9708"/>
        <dbReference type="ChEBI" id="CHEBI:30616"/>
        <dbReference type="ChEBI" id="CHEBI:33019"/>
        <dbReference type="ChEBI" id="CHEBI:57762"/>
        <dbReference type="ChEBI" id="CHEBI:78442"/>
        <dbReference type="ChEBI" id="CHEBI:78537"/>
        <dbReference type="ChEBI" id="CHEBI:456215"/>
        <dbReference type="EC" id="6.1.1.9"/>
    </reaction>
</comment>
<dbReference type="InterPro" id="IPR019499">
    <property type="entry name" value="Val-tRNA_synth_tRNA-bd"/>
</dbReference>
<gene>
    <name evidence="12 16" type="primary">valS</name>
    <name evidence="16" type="ORF">GCM10011343_16750</name>
</gene>
<dbReference type="Gene3D" id="3.40.50.620">
    <property type="entry name" value="HUPs"/>
    <property type="match status" value="2"/>
</dbReference>
<feature type="domain" description="Valyl-tRNA synthetase tRNA-binding arm" evidence="15">
    <location>
        <begin position="811"/>
        <end position="876"/>
    </location>
</feature>
<sequence>MSIPAQFNAKEAEEKWYAYWMQNNYFHSEPDHREPYTIVIPPPNVTGMLHMGHMLNNTIQDVLIRKARLKGLNACWVPGTDHASIATEAKVVAKLKAEGINKEDLTREDFLKHAWEWTDKHGGIILEQLKKLGASCDWERTKFTMDDDMSASVIHSFVDLYNKGLIYRGYRMVNWDPEAKTTLSDEEVIFEERQGKLYYLRYAIENSTESVVIATTRPETILGDTAICINPNDERFMHLKGKKAIVPICNRVIPIIFDDYVDMEFGTGCLKVTPAHDVNDKELGNKHQLEIIDIFNENATLNSFGLHYEGKDRFVVREEIVAELEQLQHLVKIENHINKVGTSERTKAVIEPRLSDQWFLKMEDLVKPAIKAVLETEEVKLYPNRFNNTYRHWLENIRDWNISRQLWWGQQIPAYYYGDGKEDFVVATTQEEALALAKIKANKPNLTLADLKQDADALDTWFSSWLWPMAVFGGILEPENKDFKYYYPTNDLVTGPDILFFWVARMIIAGYEYTGEKPFTNVYLTGLVRDKQRRKMSKSLGNSPDPLDLIETFGADSVRVGLLLSASAGNDIMFDEELCSNGKAFANKIWNSFRLIKGWEVADLPQPESAKAAIAWYEAKFQKVLVEIEDSFEKYRLSDALMAIYKLVWDDFCSWLLEIIKPGYQQPIDKATFDKAIEMLENNMKLLHPFMPFLTEEIWQYIAPRAKEEALIVSQWPAQKPFNDTLITDFDFCMEVIAGIRTIRKEKNIPFKDAIDLQVINNEKATTVLDSIVAKLVNSTSITYVNETVEGALTFRVKSNEYFIPITGAFNVEEEIAKLSDELKYTQGFLKSVQGKLLNEKFMSSAPEKVVANERQKEADALAKIAMIEQSLANLK</sequence>
<evidence type="ECO:0000256" key="5">
    <source>
        <dbReference type="ARBA" id="ARBA00022741"/>
    </source>
</evidence>
<feature type="binding site" evidence="12">
    <location>
        <position position="538"/>
    </location>
    <ligand>
        <name>ATP</name>
        <dbReference type="ChEBI" id="CHEBI:30616"/>
    </ligand>
</feature>
<evidence type="ECO:0000259" key="15">
    <source>
        <dbReference type="Pfam" id="PF10458"/>
    </source>
</evidence>
<dbReference type="InterPro" id="IPR037118">
    <property type="entry name" value="Val-tRNA_synth_C_sf"/>
</dbReference>
<dbReference type="Gene3D" id="1.10.730.10">
    <property type="entry name" value="Isoleucyl-tRNA Synthetase, Domain 1"/>
    <property type="match status" value="1"/>
</dbReference>
<evidence type="ECO:0000256" key="1">
    <source>
        <dbReference type="ARBA" id="ARBA00004496"/>
    </source>
</evidence>
<keyword evidence="17" id="KW-1185">Reference proteome</keyword>
<dbReference type="Pfam" id="PF00133">
    <property type="entry name" value="tRNA-synt_1"/>
    <property type="match status" value="1"/>
</dbReference>
<comment type="function">
    <text evidence="12">Catalyzes the attachment of valine to tRNA(Val). As ValRS can inadvertently accommodate and process structurally similar amino acids such as threonine, to avoid such errors, it has a 'posttransfer' editing activity that hydrolyzes mischarged Thr-tRNA(Val) in a tRNA-dependent manner.</text>
</comment>
<feature type="short sequence motif" description="'KMSKS' region" evidence="12">
    <location>
        <begin position="535"/>
        <end position="539"/>
    </location>
</feature>
<dbReference type="AlphaFoldDB" id="A0A916Y259"/>
<evidence type="ECO:0000256" key="3">
    <source>
        <dbReference type="ARBA" id="ARBA00022490"/>
    </source>
</evidence>
<keyword evidence="8 12" id="KW-0175">Coiled coil</keyword>
<dbReference type="PROSITE" id="PS00178">
    <property type="entry name" value="AA_TRNA_LIGASE_I"/>
    <property type="match status" value="1"/>
</dbReference>
<dbReference type="InterPro" id="IPR009008">
    <property type="entry name" value="Val/Leu/Ile-tRNA-synth_edit"/>
</dbReference>
<dbReference type="RefSeq" id="WP_188362116.1">
    <property type="nucleotide sequence ID" value="NZ_BMFG01000006.1"/>
</dbReference>
<accession>A0A916Y259</accession>
<evidence type="ECO:0000256" key="7">
    <source>
        <dbReference type="ARBA" id="ARBA00022917"/>
    </source>
</evidence>
<dbReference type="InterPro" id="IPR001412">
    <property type="entry name" value="aa-tRNA-synth_I_CS"/>
</dbReference>
<evidence type="ECO:0000256" key="11">
    <source>
        <dbReference type="ARBA" id="ARBA00060830"/>
    </source>
</evidence>
<dbReference type="InterPro" id="IPR010978">
    <property type="entry name" value="tRNA-bd_arm"/>
</dbReference>
<dbReference type="Pfam" id="PF10458">
    <property type="entry name" value="Val_tRNA-synt_C"/>
    <property type="match status" value="1"/>
</dbReference>
<dbReference type="CDD" id="cd00817">
    <property type="entry name" value="ValRS_core"/>
    <property type="match status" value="1"/>
</dbReference>
<proteinExistence type="inferred from homology"/>
<dbReference type="Pfam" id="PF08264">
    <property type="entry name" value="Anticodon_1"/>
    <property type="match status" value="1"/>
</dbReference>
<comment type="similarity">
    <text evidence="11 12">Belongs to the class-I aminoacyl-tRNA synthetase family. ValS type 1 subfamily.</text>
</comment>
<dbReference type="GO" id="GO:0005524">
    <property type="term" value="F:ATP binding"/>
    <property type="evidence" value="ECO:0007669"/>
    <property type="project" value="UniProtKB-UniRule"/>
</dbReference>
<protein>
    <recommendedName>
        <fullName evidence="12">Valine--tRNA ligase</fullName>
        <ecNumber evidence="12">6.1.1.9</ecNumber>
    </recommendedName>
    <alternativeName>
        <fullName evidence="12">Valyl-tRNA synthetase</fullName>
        <shortName evidence="12">ValRS</shortName>
    </alternativeName>
</protein>
<evidence type="ECO:0000313" key="17">
    <source>
        <dbReference type="Proteomes" id="UP000625735"/>
    </source>
</evidence>